<organism evidence="2 3">
    <name type="scientific">Paenimyroides viscosum</name>
    <dbReference type="NCBI Taxonomy" id="2488729"/>
    <lineage>
        <taxon>Bacteria</taxon>
        <taxon>Pseudomonadati</taxon>
        <taxon>Bacteroidota</taxon>
        <taxon>Flavobacteriia</taxon>
        <taxon>Flavobacteriales</taxon>
        <taxon>Flavobacteriaceae</taxon>
        <taxon>Paenimyroides</taxon>
    </lineage>
</organism>
<feature type="compositionally biased region" description="Low complexity" evidence="1">
    <location>
        <begin position="200"/>
        <end position="274"/>
    </location>
</feature>
<dbReference type="InterPro" id="IPR025632">
    <property type="entry name" value="DUF4290"/>
</dbReference>
<dbReference type="AlphaFoldDB" id="A0A3P1AZ68"/>
<dbReference type="EMBL" id="RQTJ01000024">
    <property type="protein sequence ID" value="RRA93253.1"/>
    <property type="molecule type" value="Genomic_DNA"/>
</dbReference>
<gene>
    <name evidence="2" type="ORF">EG242_10580</name>
</gene>
<comment type="caution">
    <text evidence="2">The sequence shown here is derived from an EMBL/GenBank/DDBJ whole genome shotgun (WGS) entry which is preliminary data.</text>
</comment>
<dbReference type="OrthoDB" id="1466969at2"/>
<evidence type="ECO:0000313" key="2">
    <source>
        <dbReference type="EMBL" id="RRA93253.1"/>
    </source>
</evidence>
<accession>A0A3P1AZ68</accession>
<keyword evidence="3" id="KW-1185">Reference proteome</keyword>
<dbReference type="Pfam" id="PF14123">
    <property type="entry name" value="DUF4290"/>
    <property type="match status" value="1"/>
</dbReference>
<evidence type="ECO:0000313" key="3">
    <source>
        <dbReference type="Proteomes" id="UP000268372"/>
    </source>
</evidence>
<dbReference type="RefSeq" id="WP_124899856.1">
    <property type="nucleotide sequence ID" value="NZ_RQTJ01000024.1"/>
</dbReference>
<evidence type="ECO:0000256" key="1">
    <source>
        <dbReference type="SAM" id="MobiDB-lite"/>
    </source>
</evidence>
<proteinExistence type="predicted"/>
<reference evidence="2 3" key="1">
    <citation type="submission" date="2018-11" db="EMBL/GenBank/DDBJ databases">
        <title>Flavobacterium sp. nov., YIM 102796 draft genome.</title>
        <authorList>
            <person name="Li G."/>
            <person name="Jiang Y."/>
        </authorList>
    </citation>
    <scope>NUCLEOTIDE SEQUENCE [LARGE SCALE GENOMIC DNA]</scope>
    <source>
        <strain evidence="2 3">YIM 102796</strain>
    </source>
</reference>
<dbReference type="Proteomes" id="UP000268372">
    <property type="component" value="Unassembled WGS sequence"/>
</dbReference>
<feature type="region of interest" description="Disordered" evidence="1">
    <location>
        <begin position="196"/>
        <end position="274"/>
    </location>
</feature>
<protein>
    <submittedName>
        <fullName evidence="2">DUF4290 domain-containing protein</fullName>
    </submittedName>
</protein>
<name>A0A3P1AZ68_9FLAO</name>
<sequence length="274" mass="31842">MKFNPTKAIENLEYNTNRKDLVLPEYGRHLQKLIDQVILIEDSEERNKAARAVIDIMGTINPHLRDVLDFQHKLWDQLFKMSRFELDVDSPYEKPRATTNFNEPILIEYPRNNHQYRFYGSNIVDMINEAISWEEGERKDALIMVIANHMKKSYVNWNNESVDDAVIFQHLKELSKGKIDLISNADDNNNTVNLMKPSVRSNQFQNRSSSTSNTNNRNNQFQSRNNSGNNTPNQQRNNSNNKQANTPNANNRFVKKSNPNNNNNSSKNTNRNSN</sequence>